<evidence type="ECO:0000256" key="6">
    <source>
        <dbReference type="SAM" id="Coils"/>
    </source>
</evidence>
<dbReference type="GO" id="GO:0016020">
    <property type="term" value="C:membrane"/>
    <property type="evidence" value="ECO:0007669"/>
    <property type="project" value="UniProtKB-SubCell"/>
</dbReference>
<keyword evidence="5" id="KW-0472">Membrane</keyword>
<accession>A0A1U7IMV8</accession>
<sequence length="811" mass="92307">MGASSMDADVLMPNIQDLQKRVINLLEQVSDLMNSASKKLWFEDGSESRYEIYQHEVDKERGKVENLELRMAIAAPMNTGKSTIINAIIGQELLPSSATAMTTLPTEIVFKVNATQPILKLSDGIRSAFEKAFLALKGKIDQHGINEVINQTGEYPHLAGLLTQINTMQDFPVPSEIAGSEEINKILTNLNHIIRLCSILELSEDPLQSLDEKDVPRIETPFFRVQQNQQSEKLGNLVIVDTPGPNESGVSTKLEYVVSKQLANSQLVLIVLDFTQLKAQPAEKIKDEVQKVIRTRGKQNLYVLVNKVDQRRKGDMDTDMVRQFVANNLQLVNIDDTDRVFEISARQAFCSMDFLRESQQSSDIKASEAAQALAQEIWRVDWEEELEDATVEKLQRKAGRLWQESGFAPFLEKAINVIMEQVAPRCMESALNLCLVRLDSLCESVQARRSYIDSDAQKLKKAIDELNQELASLADCRKRLEQEVGKTKKQIDVTVNGNLERLKTNVIEKLDSLLISYAVDSFRNAIARVSKYFMNLLNGDTGEFEFENEEDAKSFATKIADFIKQVIETELNSVCENTEKQTEILIQELSSLLERRTQPIIKRAQERLKKDFDVHFSSEPLRIVDVYVKLNKPKGESKYTDDFVDFLKNLFDGLFISVFNEVILNNPLMQSIRQAVHMAIDAVTGWFSNFFGFQPQKKGKYYINLIHYRGEVIKLFESKVEEVKQEAKEYTEGYFEKKVEIYFKALDACLGEYKNDLEQSLKDKELPVKTLEQLKQALDSFADGAGKLEVDKLKEEAETLRRDTNLLISNL</sequence>
<feature type="coiled-coil region" evidence="6">
    <location>
        <begin position="15"/>
        <end position="70"/>
    </location>
</feature>
<proteinExistence type="predicted"/>
<dbReference type="AlphaFoldDB" id="A0A1U7IMV8"/>
<dbReference type="GO" id="GO:0008053">
    <property type="term" value="P:mitochondrial fusion"/>
    <property type="evidence" value="ECO:0007669"/>
    <property type="project" value="TreeGrafter"/>
</dbReference>
<dbReference type="Proteomes" id="UP000185860">
    <property type="component" value="Unassembled WGS sequence"/>
</dbReference>
<dbReference type="GO" id="GO:0005525">
    <property type="term" value="F:GTP binding"/>
    <property type="evidence" value="ECO:0007669"/>
    <property type="project" value="UniProtKB-KW"/>
</dbReference>
<dbReference type="PANTHER" id="PTHR10465:SF0">
    <property type="entry name" value="SARCALUMENIN"/>
    <property type="match status" value="1"/>
</dbReference>
<feature type="domain" description="Dynamin N-terminal" evidence="7">
    <location>
        <begin position="77"/>
        <end position="291"/>
    </location>
</feature>
<dbReference type="InterPro" id="IPR027417">
    <property type="entry name" value="P-loop_NTPase"/>
</dbReference>
<dbReference type="EMBL" id="MRCE01000007">
    <property type="protein sequence ID" value="OKH38615.1"/>
    <property type="molecule type" value="Genomic_DNA"/>
</dbReference>
<evidence type="ECO:0000256" key="2">
    <source>
        <dbReference type="ARBA" id="ARBA00022741"/>
    </source>
</evidence>
<dbReference type="OrthoDB" id="6565187at2"/>
<evidence type="ECO:0000313" key="8">
    <source>
        <dbReference type="EMBL" id="OKH38615.1"/>
    </source>
</evidence>
<dbReference type="Gene3D" id="3.40.50.300">
    <property type="entry name" value="P-loop containing nucleotide triphosphate hydrolases"/>
    <property type="match status" value="1"/>
</dbReference>
<dbReference type="GO" id="GO:0003924">
    <property type="term" value="F:GTPase activity"/>
    <property type="evidence" value="ECO:0007669"/>
    <property type="project" value="InterPro"/>
</dbReference>
<reference evidence="8 9" key="1">
    <citation type="submission" date="2016-11" db="EMBL/GenBank/DDBJ databases">
        <title>Draft Genome Sequences of Nine Cyanobacterial Strains from Diverse Habitats.</title>
        <authorList>
            <person name="Zhu T."/>
            <person name="Hou S."/>
            <person name="Lu X."/>
            <person name="Hess W.R."/>
        </authorList>
    </citation>
    <scope>NUCLEOTIDE SEQUENCE [LARGE SCALE GENOMIC DNA]</scope>
    <source>
        <strain evidence="8 9">IAM M-71</strain>
    </source>
</reference>
<feature type="coiled-coil region" evidence="6">
    <location>
        <begin position="456"/>
        <end position="483"/>
    </location>
</feature>
<evidence type="ECO:0000256" key="5">
    <source>
        <dbReference type="ARBA" id="ARBA00023136"/>
    </source>
</evidence>
<dbReference type="STRING" id="454136.NIES2119_08425"/>
<keyword evidence="2" id="KW-0547">Nucleotide-binding</keyword>
<evidence type="ECO:0000256" key="1">
    <source>
        <dbReference type="ARBA" id="ARBA00004370"/>
    </source>
</evidence>
<evidence type="ECO:0000256" key="4">
    <source>
        <dbReference type="ARBA" id="ARBA00023134"/>
    </source>
</evidence>
<keyword evidence="4" id="KW-0342">GTP-binding</keyword>
<name>A0A1U7IMV8_9CYAN</name>
<dbReference type="PANTHER" id="PTHR10465">
    <property type="entry name" value="TRANSMEMBRANE GTPASE FZO1"/>
    <property type="match status" value="1"/>
</dbReference>
<evidence type="ECO:0000313" key="9">
    <source>
        <dbReference type="Proteomes" id="UP000185860"/>
    </source>
</evidence>
<evidence type="ECO:0000256" key="3">
    <source>
        <dbReference type="ARBA" id="ARBA00022801"/>
    </source>
</evidence>
<comment type="subcellular location">
    <subcellularLocation>
        <location evidence="1">Membrane</location>
    </subcellularLocation>
</comment>
<keyword evidence="3" id="KW-0378">Hydrolase</keyword>
<gene>
    <name evidence="8" type="ORF">NIES2119_08425</name>
</gene>
<keyword evidence="6" id="KW-0175">Coiled coil</keyword>
<comment type="caution">
    <text evidence="8">The sequence shown here is derived from an EMBL/GenBank/DDBJ whole genome shotgun (WGS) entry which is preliminary data.</text>
</comment>
<dbReference type="SUPFAM" id="SSF52540">
    <property type="entry name" value="P-loop containing nucleoside triphosphate hydrolases"/>
    <property type="match status" value="1"/>
</dbReference>
<protein>
    <recommendedName>
        <fullName evidence="7">Dynamin N-terminal domain-containing protein</fullName>
    </recommendedName>
</protein>
<organism evidence="8 9">
    <name type="scientific">[Phormidium ambiguum] IAM M-71</name>
    <dbReference type="NCBI Taxonomy" id="454136"/>
    <lineage>
        <taxon>Bacteria</taxon>
        <taxon>Bacillati</taxon>
        <taxon>Cyanobacteriota</taxon>
        <taxon>Cyanophyceae</taxon>
        <taxon>Oscillatoriophycideae</taxon>
        <taxon>Aerosakkonematales</taxon>
        <taxon>Aerosakkonemataceae</taxon>
        <taxon>Floridanema</taxon>
    </lineage>
</organism>
<dbReference type="Pfam" id="PF00350">
    <property type="entry name" value="Dynamin_N"/>
    <property type="match status" value="1"/>
</dbReference>
<evidence type="ECO:0000259" key="7">
    <source>
        <dbReference type="Pfam" id="PF00350"/>
    </source>
</evidence>
<dbReference type="InterPro" id="IPR045063">
    <property type="entry name" value="Dynamin_N"/>
</dbReference>
<dbReference type="InterPro" id="IPR027094">
    <property type="entry name" value="Mitofusin_fam"/>
</dbReference>